<dbReference type="AlphaFoldDB" id="A0A5B8NRI0"/>
<dbReference type="EMBL" id="CP042328">
    <property type="protein sequence ID" value="QDZ41656.1"/>
    <property type="molecule type" value="Genomic_DNA"/>
</dbReference>
<evidence type="ECO:0000313" key="3">
    <source>
        <dbReference type="Proteomes" id="UP000318453"/>
    </source>
</evidence>
<reference evidence="2" key="1">
    <citation type="submission" date="2019-08" db="EMBL/GenBank/DDBJ databases">
        <title>Carotenoids and Carotenoid Binding Proteins in the Halophilic Cyanobacterium Euhalothece sp. ZM00.</title>
        <authorList>
            <person name="Cho S.M."/>
            <person name="Song J.Y."/>
            <person name="Park Y.-I."/>
        </authorList>
    </citation>
    <scope>NUCLEOTIDE SEQUENCE [LARGE SCALE GENOMIC DNA]</scope>
    <source>
        <strain evidence="2">Z-M001</strain>
        <plasmid evidence="2">pEu2</plasmid>
    </source>
</reference>
<feature type="compositionally biased region" description="Basic and acidic residues" evidence="1">
    <location>
        <begin position="122"/>
        <end position="162"/>
    </location>
</feature>
<sequence>MSNTTIYINYKSQAKVNSKRGKLFKYLNQIESGERNAMICHAIEKYYYPELISEFEDISEQELKVMARRSISDLWGQIHSLAILAGLDVEEMLGRRVNSVGEANPPSTVELSQESSEESSEESSKEGEKEKKREKTKTELIMEARKRDTEINFPIDDDRNADGEEALNDMIESF</sequence>
<dbReference type="Proteomes" id="UP000318453">
    <property type="component" value="Plasmid pEu2"/>
</dbReference>
<dbReference type="KEGG" id="enn:FRE64_16925"/>
<keyword evidence="2" id="KW-0614">Plasmid</keyword>
<dbReference type="RefSeq" id="WP_146297594.1">
    <property type="nucleotide sequence ID" value="NZ_CP042328.1"/>
</dbReference>
<evidence type="ECO:0000256" key="1">
    <source>
        <dbReference type="SAM" id="MobiDB-lite"/>
    </source>
</evidence>
<geneLocation type="plasmid" evidence="3">
    <name>peu2</name>
</geneLocation>
<proteinExistence type="predicted"/>
<gene>
    <name evidence="2" type="ORF">FRE64_16925</name>
</gene>
<organism evidence="2 3">
    <name type="scientific">Euhalothece natronophila Z-M001</name>
    <dbReference type="NCBI Taxonomy" id="522448"/>
    <lineage>
        <taxon>Bacteria</taxon>
        <taxon>Bacillati</taxon>
        <taxon>Cyanobacteriota</taxon>
        <taxon>Cyanophyceae</taxon>
        <taxon>Oscillatoriophycideae</taxon>
        <taxon>Chroococcales</taxon>
        <taxon>Halothecacae</taxon>
        <taxon>Halothece cluster</taxon>
        <taxon>Euhalothece</taxon>
    </lineage>
</organism>
<protein>
    <submittedName>
        <fullName evidence="2">Uncharacterized protein</fullName>
    </submittedName>
</protein>
<feature type="region of interest" description="Disordered" evidence="1">
    <location>
        <begin position="98"/>
        <end position="162"/>
    </location>
</feature>
<keyword evidence="3" id="KW-1185">Reference proteome</keyword>
<evidence type="ECO:0000313" key="2">
    <source>
        <dbReference type="EMBL" id="QDZ41656.1"/>
    </source>
</evidence>
<accession>A0A5B8NRI0</accession>
<name>A0A5B8NRI0_9CHRO</name>